<dbReference type="InterPro" id="IPR003779">
    <property type="entry name" value="CMD-like"/>
</dbReference>
<dbReference type="EMBL" id="JBHTJA010000031">
    <property type="protein sequence ID" value="MFD0902136.1"/>
    <property type="molecule type" value="Genomic_DNA"/>
</dbReference>
<comment type="caution">
    <text evidence="2">The sequence shown here is derived from an EMBL/GenBank/DDBJ whole genome shotgun (WGS) entry which is preliminary data.</text>
</comment>
<sequence>MANSPAVLKGYLEFSGALAGGALSAATRERIALLVAEENGCDYCLSAHTYIGTNIAGLDRDETERNRHAESADPKAAAVLALAAALLRTRGGVADADLKAAHEAGLTDGEITEVVAGVALNVFTNYLNKAADTDIDWPVVRHHRH</sequence>
<gene>
    <name evidence="2" type="ORF">ACFQ11_17175</name>
</gene>
<protein>
    <submittedName>
        <fullName evidence="2">Carboxymuconolactone decarboxylase family protein</fullName>
    </submittedName>
</protein>
<dbReference type="SUPFAM" id="SSF69118">
    <property type="entry name" value="AhpD-like"/>
    <property type="match status" value="1"/>
</dbReference>
<evidence type="ECO:0000313" key="3">
    <source>
        <dbReference type="Proteomes" id="UP001596972"/>
    </source>
</evidence>
<proteinExistence type="predicted"/>
<dbReference type="Proteomes" id="UP001596972">
    <property type="component" value="Unassembled WGS sequence"/>
</dbReference>
<evidence type="ECO:0000313" key="2">
    <source>
        <dbReference type="EMBL" id="MFD0902136.1"/>
    </source>
</evidence>
<organism evidence="2 3">
    <name type="scientific">Actinomadura sediminis</name>
    <dbReference type="NCBI Taxonomy" id="1038904"/>
    <lineage>
        <taxon>Bacteria</taxon>
        <taxon>Bacillati</taxon>
        <taxon>Actinomycetota</taxon>
        <taxon>Actinomycetes</taxon>
        <taxon>Streptosporangiales</taxon>
        <taxon>Thermomonosporaceae</taxon>
        <taxon>Actinomadura</taxon>
    </lineage>
</organism>
<dbReference type="Pfam" id="PF02627">
    <property type="entry name" value="CMD"/>
    <property type="match status" value="1"/>
</dbReference>
<dbReference type="PANTHER" id="PTHR35446">
    <property type="entry name" value="SI:CH211-175M2.5"/>
    <property type="match status" value="1"/>
</dbReference>
<dbReference type="NCBIfam" id="TIGR00778">
    <property type="entry name" value="ahpD_dom"/>
    <property type="match status" value="1"/>
</dbReference>
<name>A0ABW3EQS4_9ACTN</name>
<evidence type="ECO:0000259" key="1">
    <source>
        <dbReference type="Pfam" id="PF02627"/>
    </source>
</evidence>
<dbReference type="RefSeq" id="WP_378299627.1">
    <property type="nucleotide sequence ID" value="NZ_JBHTJA010000031.1"/>
</dbReference>
<dbReference type="InterPro" id="IPR004675">
    <property type="entry name" value="AhpD_core"/>
</dbReference>
<dbReference type="PANTHER" id="PTHR35446:SF3">
    <property type="entry name" value="CMD DOMAIN-CONTAINING PROTEIN"/>
    <property type="match status" value="1"/>
</dbReference>
<keyword evidence="3" id="KW-1185">Reference proteome</keyword>
<feature type="domain" description="Carboxymuconolactone decarboxylase-like" evidence="1">
    <location>
        <begin position="5"/>
        <end position="84"/>
    </location>
</feature>
<accession>A0ABW3EQS4</accession>
<dbReference type="InterPro" id="IPR029032">
    <property type="entry name" value="AhpD-like"/>
</dbReference>
<dbReference type="Gene3D" id="1.20.1290.10">
    <property type="entry name" value="AhpD-like"/>
    <property type="match status" value="1"/>
</dbReference>
<reference evidence="3" key="1">
    <citation type="journal article" date="2019" name="Int. J. Syst. Evol. Microbiol.">
        <title>The Global Catalogue of Microorganisms (GCM) 10K type strain sequencing project: providing services to taxonomists for standard genome sequencing and annotation.</title>
        <authorList>
            <consortium name="The Broad Institute Genomics Platform"/>
            <consortium name="The Broad Institute Genome Sequencing Center for Infectious Disease"/>
            <person name="Wu L."/>
            <person name="Ma J."/>
        </authorList>
    </citation>
    <scope>NUCLEOTIDE SEQUENCE [LARGE SCALE GENOMIC DNA]</scope>
    <source>
        <strain evidence="3">JCM 31202</strain>
    </source>
</reference>